<gene>
    <name evidence="2" type="ORF">NDES1114_LOCUS2657</name>
</gene>
<accession>A0A7S1L272</accession>
<evidence type="ECO:0000256" key="1">
    <source>
        <dbReference type="SAM" id="MobiDB-lite"/>
    </source>
</evidence>
<protein>
    <submittedName>
        <fullName evidence="2">Uncharacterized protein</fullName>
    </submittedName>
</protein>
<reference evidence="2" key="1">
    <citation type="submission" date="2021-01" db="EMBL/GenBank/DDBJ databases">
        <authorList>
            <person name="Corre E."/>
            <person name="Pelletier E."/>
            <person name="Niang G."/>
            <person name="Scheremetjew M."/>
            <person name="Finn R."/>
            <person name="Kale V."/>
            <person name="Holt S."/>
            <person name="Cochrane G."/>
            <person name="Meng A."/>
            <person name="Brown T."/>
            <person name="Cohen L."/>
        </authorList>
    </citation>
    <scope>NUCLEOTIDE SEQUENCE</scope>
    <source>
        <strain evidence="2">CCAP 1951/1</strain>
    </source>
</reference>
<dbReference type="EMBL" id="HBGF01003851">
    <property type="protein sequence ID" value="CAD9092619.1"/>
    <property type="molecule type" value="Transcribed_RNA"/>
</dbReference>
<feature type="compositionally biased region" description="Low complexity" evidence="1">
    <location>
        <begin position="1"/>
        <end position="14"/>
    </location>
</feature>
<feature type="compositionally biased region" description="Low complexity" evidence="1">
    <location>
        <begin position="41"/>
        <end position="50"/>
    </location>
</feature>
<dbReference type="AlphaFoldDB" id="A0A7S1L272"/>
<organism evidence="2">
    <name type="scientific">Neobodo designis</name>
    <name type="common">Flagellated protozoan</name>
    <name type="synonym">Bodo designis</name>
    <dbReference type="NCBI Taxonomy" id="312471"/>
    <lineage>
        <taxon>Eukaryota</taxon>
        <taxon>Discoba</taxon>
        <taxon>Euglenozoa</taxon>
        <taxon>Kinetoplastea</taxon>
        <taxon>Metakinetoplastina</taxon>
        <taxon>Neobodonida</taxon>
        <taxon>Neobodo</taxon>
    </lineage>
</organism>
<feature type="compositionally biased region" description="Basic and acidic residues" evidence="1">
    <location>
        <begin position="115"/>
        <end position="124"/>
    </location>
</feature>
<name>A0A7S1L272_NEODS</name>
<feature type="region of interest" description="Disordered" evidence="1">
    <location>
        <begin position="69"/>
        <end position="140"/>
    </location>
</feature>
<sequence>MGCAASSEAPTTASPSPPARRPPQRANPLSTVPSAEPASPAAHDANEATAAAAVGDCDFAAVASLSFHPDPELEASPSWSPCDGAGSDGEPNEATIARRRTTRHRSVSEVMSANARRDSNDERPAATTGTRSRTPAEESWRRQRLAAIAVAHGMTSDVQQFTADPVPQATVAASARMCAGWLERVDSVQSNTAHAGQ</sequence>
<evidence type="ECO:0000313" key="2">
    <source>
        <dbReference type="EMBL" id="CAD9092619.1"/>
    </source>
</evidence>
<feature type="region of interest" description="Disordered" evidence="1">
    <location>
        <begin position="1"/>
        <end position="50"/>
    </location>
</feature>
<proteinExistence type="predicted"/>